<feature type="compositionally biased region" description="Polar residues" evidence="1">
    <location>
        <begin position="1"/>
        <end position="16"/>
    </location>
</feature>
<dbReference type="Proteomes" id="UP001066276">
    <property type="component" value="Chromosome 6"/>
</dbReference>
<dbReference type="Gene3D" id="1.20.5.340">
    <property type="match status" value="1"/>
</dbReference>
<name>A0AAV7Q4Z4_PLEWA</name>
<proteinExistence type="predicted"/>
<keyword evidence="3" id="KW-1185">Reference proteome</keyword>
<reference evidence="2" key="1">
    <citation type="journal article" date="2022" name="bioRxiv">
        <title>Sequencing and chromosome-scale assembly of the giantPleurodeles waltlgenome.</title>
        <authorList>
            <person name="Brown T."/>
            <person name="Elewa A."/>
            <person name="Iarovenko S."/>
            <person name="Subramanian E."/>
            <person name="Araus A.J."/>
            <person name="Petzold A."/>
            <person name="Susuki M."/>
            <person name="Suzuki K.-i.T."/>
            <person name="Hayashi T."/>
            <person name="Toyoda A."/>
            <person name="Oliveira C."/>
            <person name="Osipova E."/>
            <person name="Leigh N.D."/>
            <person name="Simon A."/>
            <person name="Yun M.H."/>
        </authorList>
    </citation>
    <scope>NUCLEOTIDE SEQUENCE</scope>
    <source>
        <strain evidence="2">20211129_DDA</strain>
        <tissue evidence="2">Liver</tissue>
    </source>
</reference>
<evidence type="ECO:0000256" key="1">
    <source>
        <dbReference type="SAM" id="MobiDB-lite"/>
    </source>
</evidence>
<evidence type="ECO:0000313" key="2">
    <source>
        <dbReference type="EMBL" id="KAJ1134619.1"/>
    </source>
</evidence>
<dbReference type="AlphaFoldDB" id="A0AAV7Q4Z4"/>
<protein>
    <submittedName>
        <fullName evidence="2">Uncharacterized protein</fullName>
    </submittedName>
</protein>
<accession>A0AAV7Q4Z4</accession>
<comment type="caution">
    <text evidence="2">The sequence shown here is derived from an EMBL/GenBank/DDBJ whole genome shotgun (WGS) entry which is preliminary data.</text>
</comment>
<organism evidence="2 3">
    <name type="scientific">Pleurodeles waltl</name>
    <name type="common">Iberian ribbed newt</name>
    <dbReference type="NCBI Taxonomy" id="8319"/>
    <lineage>
        <taxon>Eukaryota</taxon>
        <taxon>Metazoa</taxon>
        <taxon>Chordata</taxon>
        <taxon>Craniata</taxon>
        <taxon>Vertebrata</taxon>
        <taxon>Euteleostomi</taxon>
        <taxon>Amphibia</taxon>
        <taxon>Batrachia</taxon>
        <taxon>Caudata</taxon>
        <taxon>Salamandroidea</taxon>
        <taxon>Salamandridae</taxon>
        <taxon>Pleurodelinae</taxon>
        <taxon>Pleurodeles</taxon>
    </lineage>
</organism>
<dbReference type="EMBL" id="JANPWB010000010">
    <property type="protein sequence ID" value="KAJ1134619.1"/>
    <property type="molecule type" value="Genomic_DNA"/>
</dbReference>
<feature type="region of interest" description="Disordered" evidence="1">
    <location>
        <begin position="1"/>
        <end position="33"/>
    </location>
</feature>
<gene>
    <name evidence="2" type="ORF">NDU88_001070</name>
</gene>
<sequence length="118" mass="12655">MLEQFITSTPLPQRQTHLGGPEEALEEPATAGEPTRAELLAVIQGARVALEGKIETVAVEVNLLQADLHKVSEKVKVAEGSIVDLQTEVGTLRKQMAQVTSTIGTLEARLADSEGRSR</sequence>
<evidence type="ECO:0000313" key="3">
    <source>
        <dbReference type="Proteomes" id="UP001066276"/>
    </source>
</evidence>